<evidence type="ECO:0000256" key="7">
    <source>
        <dbReference type="ARBA" id="ARBA00054030"/>
    </source>
</evidence>
<reference evidence="10 11" key="1">
    <citation type="submission" date="2018-02" db="EMBL/GenBank/DDBJ databases">
        <authorList>
            <person name="Cohen D.B."/>
            <person name="Kent A.D."/>
        </authorList>
    </citation>
    <scope>NUCLEOTIDE SEQUENCE [LARGE SCALE GENOMIC DNA]</scope>
    <source>
        <strain evidence="10 11">CCAP 1448/3</strain>
    </source>
</reference>
<dbReference type="InterPro" id="IPR006366">
    <property type="entry name" value="CobA/CysG_C"/>
</dbReference>
<dbReference type="Gene3D" id="3.40.1010.10">
    <property type="entry name" value="Cobalt-precorrin-4 Transmethylase, Domain 1"/>
    <property type="match status" value="1"/>
</dbReference>
<evidence type="ECO:0000313" key="10">
    <source>
        <dbReference type="EMBL" id="PSB03819.1"/>
    </source>
</evidence>
<dbReference type="EMBL" id="PVWJ01000024">
    <property type="protein sequence ID" value="PSB03819.1"/>
    <property type="molecule type" value="Genomic_DNA"/>
</dbReference>
<dbReference type="PANTHER" id="PTHR45790">
    <property type="entry name" value="SIROHEME SYNTHASE-RELATED"/>
    <property type="match status" value="1"/>
</dbReference>
<comment type="similarity">
    <text evidence="8">Belongs to the precorrin methyltransferase family.</text>
</comment>
<dbReference type="Gene3D" id="3.30.950.10">
    <property type="entry name" value="Methyltransferase, Cobalt-precorrin-4 Transmethylase, Domain 2"/>
    <property type="match status" value="1"/>
</dbReference>
<dbReference type="CDD" id="cd11642">
    <property type="entry name" value="SUMT"/>
    <property type="match status" value="1"/>
</dbReference>
<reference evidence="10 11" key="2">
    <citation type="submission" date="2018-03" db="EMBL/GenBank/DDBJ databases">
        <title>The ancient ancestry and fast evolution of plastids.</title>
        <authorList>
            <person name="Moore K.R."/>
            <person name="Magnabosco C."/>
            <person name="Momper L."/>
            <person name="Gold D.A."/>
            <person name="Bosak T."/>
            <person name="Fournier G.P."/>
        </authorList>
    </citation>
    <scope>NUCLEOTIDE SEQUENCE [LARGE SCALE GENOMIC DNA]</scope>
    <source>
        <strain evidence="10 11">CCAP 1448/3</strain>
    </source>
</reference>
<dbReference type="InterPro" id="IPR003043">
    <property type="entry name" value="Uropor_MeTrfase_CS"/>
</dbReference>
<proteinExistence type="inferred from homology"/>
<feature type="domain" description="Tetrapyrrole methylase" evidence="9">
    <location>
        <begin position="12"/>
        <end position="218"/>
    </location>
</feature>
<dbReference type="GO" id="GO:0032259">
    <property type="term" value="P:methylation"/>
    <property type="evidence" value="ECO:0007669"/>
    <property type="project" value="UniProtKB-KW"/>
</dbReference>
<dbReference type="AlphaFoldDB" id="A0A2T1C6E0"/>
<gene>
    <name evidence="10" type="primary">cobA</name>
    <name evidence="10" type="ORF">C7B64_06835</name>
</gene>
<dbReference type="InterPro" id="IPR050161">
    <property type="entry name" value="Siro_Cobalamin_biosynth"/>
</dbReference>
<evidence type="ECO:0000256" key="2">
    <source>
        <dbReference type="ARBA" id="ARBA00022603"/>
    </source>
</evidence>
<organism evidence="10 11">
    <name type="scientific">Merismopedia glauca CCAP 1448/3</name>
    <dbReference type="NCBI Taxonomy" id="1296344"/>
    <lineage>
        <taxon>Bacteria</taxon>
        <taxon>Bacillati</taxon>
        <taxon>Cyanobacteriota</taxon>
        <taxon>Cyanophyceae</taxon>
        <taxon>Synechococcales</taxon>
        <taxon>Merismopediaceae</taxon>
        <taxon>Merismopedia</taxon>
    </lineage>
</organism>
<dbReference type="GO" id="GO:0004851">
    <property type="term" value="F:uroporphyrin-III C-methyltransferase activity"/>
    <property type="evidence" value="ECO:0007669"/>
    <property type="project" value="UniProtKB-EC"/>
</dbReference>
<dbReference type="Proteomes" id="UP000238762">
    <property type="component" value="Unassembled WGS sequence"/>
</dbReference>
<keyword evidence="3 8" id="KW-0808">Transferase</keyword>
<comment type="function">
    <text evidence="7">Catalyzes the two successive C-2 and C-7 methylation reactions involved in the conversion of uroporphyrinogen III to precorrin-2 via the intermediate formation of precorrin-1. It is a step in the biosynthesis of both cobalamin (vitamin B12) and siroheme.</text>
</comment>
<dbReference type="InterPro" id="IPR014776">
    <property type="entry name" value="4pyrrole_Mease_sub2"/>
</dbReference>
<comment type="caution">
    <text evidence="10">The sequence shown here is derived from an EMBL/GenBank/DDBJ whole genome shotgun (WGS) entry which is preliminary data.</text>
</comment>
<name>A0A2T1C6E0_9CYAN</name>
<dbReference type="Pfam" id="PF00590">
    <property type="entry name" value="TP_methylase"/>
    <property type="match status" value="1"/>
</dbReference>
<dbReference type="PANTHER" id="PTHR45790:SF3">
    <property type="entry name" value="S-ADENOSYL-L-METHIONINE-DEPENDENT UROPORPHYRINOGEN III METHYLTRANSFERASE, CHLOROPLASTIC"/>
    <property type="match status" value="1"/>
</dbReference>
<evidence type="ECO:0000313" key="11">
    <source>
        <dbReference type="Proteomes" id="UP000238762"/>
    </source>
</evidence>
<dbReference type="InterPro" id="IPR000878">
    <property type="entry name" value="4pyrrol_Mease"/>
</dbReference>
<dbReference type="SUPFAM" id="SSF53790">
    <property type="entry name" value="Tetrapyrrole methylase"/>
    <property type="match status" value="1"/>
</dbReference>
<keyword evidence="2 8" id="KW-0489">Methyltransferase</keyword>
<dbReference type="InterPro" id="IPR035996">
    <property type="entry name" value="4pyrrol_Methylase_sf"/>
</dbReference>
<accession>A0A2T1C6E0</accession>
<evidence type="ECO:0000256" key="4">
    <source>
        <dbReference type="ARBA" id="ARBA00022691"/>
    </source>
</evidence>
<evidence type="ECO:0000256" key="1">
    <source>
        <dbReference type="ARBA" id="ARBA00012162"/>
    </source>
</evidence>
<evidence type="ECO:0000256" key="6">
    <source>
        <dbReference type="ARBA" id="ARBA00023444"/>
    </source>
</evidence>
<dbReference type="InterPro" id="IPR014777">
    <property type="entry name" value="4pyrrole_Mease_sub1"/>
</dbReference>
<sequence>METTAGVTNSGKVYIVGAGLGDVDYLTVKAQQVLSQAEVLVYDALVGDRLLELIPVGCERICVGKRGGKPSTPQAEIDRLLVDLCLAGKLVVRLKSGDPFIFGRTTSEIAALKTNDCDFEVIPGISSALTAPLLVGIPLTDPVLSRGFAVVTAHEPDALDWEALARMDTLVVLMGGRNLEEIVHQLHKHGRSLHTPVAIIRWAGTPQQQLWVGNLGNIVAQTSDRPLSPCIIVVGEVVKLREYLQ</sequence>
<dbReference type="NCBIfam" id="NF004790">
    <property type="entry name" value="PRK06136.1"/>
    <property type="match status" value="1"/>
</dbReference>
<evidence type="ECO:0000259" key="9">
    <source>
        <dbReference type="Pfam" id="PF00590"/>
    </source>
</evidence>
<dbReference type="NCBIfam" id="TIGR01469">
    <property type="entry name" value="cobA_cysG_Cterm"/>
    <property type="match status" value="1"/>
</dbReference>
<evidence type="ECO:0000256" key="3">
    <source>
        <dbReference type="ARBA" id="ARBA00022679"/>
    </source>
</evidence>
<dbReference type="OrthoDB" id="9815856at2"/>
<dbReference type="RefSeq" id="WP_106287894.1">
    <property type="nucleotide sequence ID" value="NZ_CAWNTC010000242.1"/>
</dbReference>
<dbReference type="FunFam" id="3.40.1010.10:FF:000001">
    <property type="entry name" value="Siroheme synthase"/>
    <property type="match status" value="1"/>
</dbReference>
<keyword evidence="11" id="KW-1185">Reference proteome</keyword>
<evidence type="ECO:0000256" key="8">
    <source>
        <dbReference type="RuleBase" id="RU003960"/>
    </source>
</evidence>
<keyword evidence="5" id="KW-0627">Porphyrin biosynthesis</keyword>
<dbReference type="PROSITE" id="PS00840">
    <property type="entry name" value="SUMT_2"/>
    <property type="match status" value="1"/>
</dbReference>
<protein>
    <recommendedName>
        <fullName evidence="1">uroporphyrinogen-III C-methyltransferase</fullName>
        <ecNumber evidence="1">2.1.1.107</ecNumber>
    </recommendedName>
</protein>
<comment type="pathway">
    <text evidence="6">Porphyrin-containing compound metabolism.</text>
</comment>
<dbReference type="EC" id="2.1.1.107" evidence="1"/>
<evidence type="ECO:0000256" key="5">
    <source>
        <dbReference type="ARBA" id="ARBA00023244"/>
    </source>
</evidence>
<keyword evidence="4" id="KW-0949">S-adenosyl-L-methionine</keyword>
<dbReference type="GO" id="GO:0019354">
    <property type="term" value="P:siroheme biosynthetic process"/>
    <property type="evidence" value="ECO:0007669"/>
    <property type="project" value="InterPro"/>
</dbReference>